<name>A0ABS0EMR5_9FLAO</name>
<accession>A0ABS0EMR5</accession>
<dbReference type="InterPro" id="IPR011250">
    <property type="entry name" value="OMP/PagP_B-barrel"/>
</dbReference>
<evidence type="ECO:0000313" key="2">
    <source>
        <dbReference type="EMBL" id="MBF8151578.1"/>
    </source>
</evidence>
<protein>
    <submittedName>
        <fullName evidence="2">Outer membrane beta-barrel protein</fullName>
    </submittedName>
</protein>
<organism evidence="2 3">
    <name type="scientific">Winogradskyella marina</name>
    <dbReference type="NCBI Taxonomy" id="2785530"/>
    <lineage>
        <taxon>Bacteria</taxon>
        <taxon>Pseudomonadati</taxon>
        <taxon>Bacteroidota</taxon>
        <taxon>Flavobacteriia</taxon>
        <taxon>Flavobacteriales</taxon>
        <taxon>Flavobacteriaceae</taxon>
        <taxon>Winogradskyella</taxon>
    </lineage>
</organism>
<comment type="caution">
    <text evidence="2">The sequence shown here is derived from an EMBL/GenBank/DDBJ whole genome shotgun (WGS) entry which is preliminary data.</text>
</comment>
<dbReference type="SUPFAM" id="SSF56925">
    <property type="entry name" value="OMPA-like"/>
    <property type="match status" value="1"/>
</dbReference>
<dbReference type="EMBL" id="JADOET010000028">
    <property type="protein sequence ID" value="MBF8151578.1"/>
    <property type="molecule type" value="Genomic_DNA"/>
</dbReference>
<gene>
    <name evidence="2" type="ORF">ITJ86_16875</name>
</gene>
<evidence type="ECO:0000256" key="1">
    <source>
        <dbReference type="SAM" id="SignalP"/>
    </source>
</evidence>
<dbReference type="RefSeq" id="WP_195872830.1">
    <property type="nucleotide sequence ID" value="NZ_JADOET010000028.1"/>
</dbReference>
<evidence type="ECO:0000313" key="3">
    <source>
        <dbReference type="Proteomes" id="UP000611215"/>
    </source>
</evidence>
<keyword evidence="1" id="KW-0732">Signal</keyword>
<sequence>MKKLNYILLFAFFLTFNLIQAQDEVKESKFNIIGYGGIGYGIMENDNEPNYNLNSNSGEILLNYNLNQKFGIATGIGINELSGNGFNSIGNFYHERSLLKIPLLFTLNSKISDDFKIFANLGFFGQTIIKDEYRFINGTQKDIYEGWNFGAQIGLGFLYEIFDNYYAGINYNGQSDFSKFETNNNVGINDEQKMKNLNSVGVILIIEL</sequence>
<feature type="chain" id="PRO_5045362080" evidence="1">
    <location>
        <begin position="22"/>
        <end position="208"/>
    </location>
</feature>
<dbReference type="Proteomes" id="UP000611215">
    <property type="component" value="Unassembled WGS sequence"/>
</dbReference>
<proteinExistence type="predicted"/>
<keyword evidence="3" id="KW-1185">Reference proteome</keyword>
<reference evidence="2 3" key="1">
    <citation type="submission" date="2020-11" db="EMBL/GenBank/DDBJ databases">
        <title>Winogradskyella marina sp. nov., isolated from marine sediment.</title>
        <authorList>
            <person name="Bo J."/>
            <person name="Wang S."/>
            <person name="Song X."/>
            <person name="Du Z."/>
        </authorList>
    </citation>
    <scope>NUCLEOTIDE SEQUENCE [LARGE SCALE GENOMIC DNA]</scope>
    <source>
        <strain evidence="2 3">F6397</strain>
    </source>
</reference>
<feature type="signal peptide" evidence="1">
    <location>
        <begin position="1"/>
        <end position="21"/>
    </location>
</feature>